<dbReference type="GO" id="GO:0051999">
    <property type="term" value="P:mannosyl-inositol phosphorylceramide biosynthetic process"/>
    <property type="evidence" value="ECO:0007669"/>
    <property type="project" value="TreeGrafter"/>
</dbReference>
<dbReference type="InterPro" id="IPR051706">
    <property type="entry name" value="Glycosyltransferase_domain"/>
</dbReference>
<evidence type="ECO:0008006" key="4">
    <source>
        <dbReference type="Google" id="ProtNLM"/>
    </source>
</evidence>
<dbReference type="GO" id="GO:0016020">
    <property type="term" value="C:membrane"/>
    <property type="evidence" value="ECO:0007669"/>
    <property type="project" value="GOC"/>
</dbReference>
<protein>
    <recommendedName>
        <fullName evidence="4">Initiation-specific alpha-1,6-mannosyltransferase</fullName>
    </recommendedName>
</protein>
<dbReference type="OrthoDB" id="436652at2759"/>
<keyword evidence="3" id="KW-1185">Reference proteome</keyword>
<reference evidence="2 3" key="1">
    <citation type="submission" date="2008-07" db="EMBL/GenBank/DDBJ databases">
        <authorList>
            <person name="El-Sayed N."/>
            <person name="Caler E."/>
            <person name="Inman J."/>
            <person name="Amedeo P."/>
            <person name="Hass B."/>
            <person name="Wortman J."/>
        </authorList>
    </citation>
    <scope>NUCLEOTIDE SEQUENCE [LARGE SCALE GENOMIC DNA]</scope>
    <source>
        <strain evidence="3">ATCC 50983 / TXsc</strain>
    </source>
</reference>
<dbReference type="Proteomes" id="UP000007800">
    <property type="component" value="Unassembled WGS sequence"/>
</dbReference>
<dbReference type="SUPFAM" id="SSF53448">
    <property type="entry name" value="Nucleotide-diphospho-sugar transferases"/>
    <property type="match status" value="1"/>
</dbReference>
<evidence type="ECO:0000313" key="3">
    <source>
        <dbReference type="Proteomes" id="UP000007800"/>
    </source>
</evidence>
<organism evidence="3">
    <name type="scientific">Perkinsus marinus (strain ATCC 50983 / TXsc)</name>
    <dbReference type="NCBI Taxonomy" id="423536"/>
    <lineage>
        <taxon>Eukaryota</taxon>
        <taxon>Sar</taxon>
        <taxon>Alveolata</taxon>
        <taxon>Perkinsozoa</taxon>
        <taxon>Perkinsea</taxon>
        <taxon>Perkinsida</taxon>
        <taxon>Perkinsidae</taxon>
        <taxon>Perkinsus</taxon>
    </lineage>
</organism>
<name>C5K8M5_PERM5</name>
<dbReference type="OMA" id="NARSIWK"/>
<dbReference type="RefSeq" id="XP_002787436.1">
    <property type="nucleotide sequence ID" value="XM_002787390.1"/>
</dbReference>
<sequence>MPDRMAHNTFNWAGMNPEYAYRFFDDDLVKEYLLTTDALPVSTSDMKDALQQLPSMFHNGAGVAMADIWRLAVLYEYGGVYADVDSIIVNPLRRWVDSNATIITSIESGRFIAQYVMMFRPKHPVTEVVNKEAIRLAVRNIINKTPSSLAKFPNTLEAYTGPAVVKEAFDTVRVFEDVGFSGNVKFKDGKYHADLKKCNQGHWLYGWYRSSSSNKVKG</sequence>
<dbReference type="Gene3D" id="3.90.550.20">
    <property type="match status" value="1"/>
</dbReference>
<keyword evidence="1" id="KW-0808">Transferase</keyword>
<dbReference type="Pfam" id="PF04488">
    <property type="entry name" value="Gly_transf_sug"/>
    <property type="match status" value="1"/>
</dbReference>
<proteinExistence type="predicted"/>
<dbReference type="InParanoid" id="C5K8M5"/>
<evidence type="ECO:0000313" key="2">
    <source>
        <dbReference type="EMBL" id="EER19232.1"/>
    </source>
</evidence>
<dbReference type="GO" id="GO:0000030">
    <property type="term" value="F:mannosyltransferase activity"/>
    <property type="evidence" value="ECO:0007669"/>
    <property type="project" value="TreeGrafter"/>
</dbReference>
<accession>C5K8M5</accession>
<dbReference type="EMBL" id="GG671131">
    <property type="protein sequence ID" value="EER19232.1"/>
    <property type="molecule type" value="Genomic_DNA"/>
</dbReference>
<dbReference type="PANTHER" id="PTHR32385:SF15">
    <property type="entry name" value="INOSITOL PHOSPHOCERAMIDE MANNOSYLTRANSFERASE 1"/>
    <property type="match status" value="1"/>
</dbReference>
<evidence type="ECO:0000256" key="1">
    <source>
        <dbReference type="ARBA" id="ARBA00022679"/>
    </source>
</evidence>
<dbReference type="InterPro" id="IPR007577">
    <property type="entry name" value="GlycoTrfase_DXD_sugar-bd_CS"/>
</dbReference>
<gene>
    <name evidence="2" type="ORF">Pmar_PMAR028698</name>
</gene>
<dbReference type="AlphaFoldDB" id="C5K8M5"/>
<dbReference type="PANTHER" id="PTHR32385">
    <property type="entry name" value="MANNOSYL PHOSPHORYLINOSITOL CERAMIDE SYNTHASE"/>
    <property type="match status" value="1"/>
</dbReference>
<dbReference type="GeneID" id="9039471"/>
<dbReference type="InterPro" id="IPR029044">
    <property type="entry name" value="Nucleotide-diphossugar_trans"/>
</dbReference>